<dbReference type="PANTHER" id="PTHR22916:SF51">
    <property type="entry name" value="GLYCOSYLTRANSFERASE EPSH-RELATED"/>
    <property type="match status" value="1"/>
</dbReference>
<dbReference type="Gene3D" id="3.90.550.10">
    <property type="entry name" value="Spore Coat Polysaccharide Biosynthesis Protein SpsA, Chain A"/>
    <property type="match status" value="1"/>
</dbReference>
<evidence type="ECO:0000256" key="2">
    <source>
        <dbReference type="ARBA" id="ARBA00022679"/>
    </source>
</evidence>
<dbReference type="InterPro" id="IPR029044">
    <property type="entry name" value="Nucleotide-diphossugar_trans"/>
</dbReference>
<dbReference type="EMBL" id="MLHQ01000036">
    <property type="protein sequence ID" value="OOF55601.1"/>
    <property type="molecule type" value="Genomic_DNA"/>
</dbReference>
<dbReference type="RefSeq" id="WP_077425525.1">
    <property type="nucleotide sequence ID" value="NZ_MLHQ01000036.1"/>
</dbReference>
<keyword evidence="1" id="KW-0328">Glycosyltransferase</keyword>
<reference evidence="4 5" key="1">
    <citation type="submission" date="2016-10" db="EMBL/GenBank/DDBJ databases">
        <title>Rodentibacter gen. nov. and new species.</title>
        <authorList>
            <person name="Christensen H."/>
        </authorList>
    </citation>
    <scope>NUCLEOTIDE SEQUENCE [LARGE SCALE GENOMIC DNA]</scope>
    <source>
        <strain evidence="4 5">Ac151</strain>
    </source>
</reference>
<dbReference type="Proteomes" id="UP000188602">
    <property type="component" value="Unassembled WGS sequence"/>
</dbReference>
<accession>A0A1V3JFL2</accession>
<dbReference type="STRING" id="1907939.BKL49_11200"/>
<organism evidence="4 5">
    <name type="scientific">Rodentibacter myodis</name>
    <dbReference type="NCBI Taxonomy" id="1907939"/>
    <lineage>
        <taxon>Bacteria</taxon>
        <taxon>Pseudomonadati</taxon>
        <taxon>Pseudomonadota</taxon>
        <taxon>Gammaproteobacteria</taxon>
        <taxon>Pasteurellales</taxon>
        <taxon>Pasteurellaceae</taxon>
        <taxon>Rodentibacter</taxon>
    </lineage>
</organism>
<dbReference type="Pfam" id="PF00535">
    <property type="entry name" value="Glycos_transf_2"/>
    <property type="match status" value="1"/>
</dbReference>
<dbReference type="SUPFAM" id="SSF53448">
    <property type="entry name" value="Nucleotide-diphospho-sugar transferases"/>
    <property type="match status" value="1"/>
</dbReference>
<feature type="non-terminal residue" evidence="4">
    <location>
        <position position="1"/>
    </location>
</feature>
<comment type="caution">
    <text evidence="4">The sequence shown here is derived from an EMBL/GenBank/DDBJ whole genome shotgun (WGS) entry which is preliminary data.</text>
</comment>
<evidence type="ECO:0000259" key="3">
    <source>
        <dbReference type="Pfam" id="PF00535"/>
    </source>
</evidence>
<gene>
    <name evidence="4" type="ORF">BKL49_11200</name>
</gene>
<feature type="domain" description="Glycosyltransferase 2-like" evidence="3">
    <location>
        <begin position="10"/>
        <end position="148"/>
    </location>
</feature>
<dbReference type="GO" id="GO:0016758">
    <property type="term" value="F:hexosyltransferase activity"/>
    <property type="evidence" value="ECO:0007669"/>
    <property type="project" value="UniProtKB-ARBA"/>
</dbReference>
<protein>
    <recommendedName>
        <fullName evidence="3">Glycosyltransferase 2-like domain-containing protein</fullName>
    </recommendedName>
</protein>
<dbReference type="AlphaFoldDB" id="A0A1V3JFL2"/>
<sequence>NQSINQVSLSFIVPVYNVEQYLCECLDSLIHQNIDKEIIVINDGSTDNSLAIAMEYFSRYPFITLINQHNKGLSAARNIGLKAARGRYVYFIDSDDYVVERHFDAIIDLADKYQVDVLNGLRRHFSEQDPEGYLRPPESPNLKKPNDWELIDGYTHFDRMLKRDWAPGIHYSIFRTKFLRQHHISFPEGLTAEDTPFTIDVYTANENVRVIEINREFYRYRQRANSITTTVNNSTLLKDIFSVCEILDKRVGGFNHRIKAMSDPELQAKYHKIRFNIIRVAAIMYGIAYRYQYLKFSPTLREQTKHYFAPQIVQFMQQYLPYKVDLDLLQNQE</sequence>
<keyword evidence="5" id="KW-1185">Reference proteome</keyword>
<dbReference type="CDD" id="cd00761">
    <property type="entry name" value="Glyco_tranf_GTA_type"/>
    <property type="match status" value="1"/>
</dbReference>
<evidence type="ECO:0000256" key="1">
    <source>
        <dbReference type="ARBA" id="ARBA00022676"/>
    </source>
</evidence>
<proteinExistence type="predicted"/>
<name>A0A1V3JFL2_9PAST</name>
<dbReference type="InterPro" id="IPR001173">
    <property type="entry name" value="Glyco_trans_2-like"/>
</dbReference>
<evidence type="ECO:0000313" key="4">
    <source>
        <dbReference type="EMBL" id="OOF55601.1"/>
    </source>
</evidence>
<keyword evidence="2" id="KW-0808">Transferase</keyword>
<dbReference type="PANTHER" id="PTHR22916">
    <property type="entry name" value="GLYCOSYLTRANSFERASE"/>
    <property type="match status" value="1"/>
</dbReference>
<dbReference type="OrthoDB" id="9811884at2"/>
<evidence type="ECO:0000313" key="5">
    <source>
        <dbReference type="Proteomes" id="UP000188602"/>
    </source>
</evidence>